<proteinExistence type="predicted"/>
<name>A0A1M5UGD7_9BACT</name>
<dbReference type="PROSITE" id="PS51257">
    <property type="entry name" value="PROKAR_LIPOPROTEIN"/>
    <property type="match status" value="1"/>
</dbReference>
<gene>
    <name evidence="2" type="ORF">SAMN04488109_4678</name>
</gene>
<accession>A0A1M5UGD7</accession>
<evidence type="ECO:0000256" key="1">
    <source>
        <dbReference type="SAM" id="Coils"/>
    </source>
</evidence>
<evidence type="ECO:0000313" key="3">
    <source>
        <dbReference type="Proteomes" id="UP000184212"/>
    </source>
</evidence>
<sequence>MQTPSIKVLFAILIAVTIILAGCGQKEKAERLARLQKADSTITALHELKYLYRNIYSGMLHWVYTQTDTRSKDALRSSTQIDYVVLKGQWQHKYGDVKEDVGFVEMDTLVDLAASAMGTVLSFEDYEDDMKMAEAIAFSERAGAVFDALELRYNDILSRQDSLFEAQTAGNDDADVQAIVNRHKRMRSYYQAEGMAWEIHTRTLSWLYRPEDFRSKEALKKDLDVELPALLSTLRQRLGLEGEHASQASLLAARLDTLAMVSKQTIVANLQSKENYDDPLTLLLAEDAYETYMNPAYQEATQYLAHIREQIQNPSTPSNDQATPGRTTEAEMEALRRIVEEQNAYIKELEEENKKLRSADR</sequence>
<feature type="coiled-coil region" evidence="1">
    <location>
        <begin position="332"/>
        <end position="359"/>
    </location>
</feature>
<protein>
    <submittedName>
        <fullName evidence="2">Uncharacterized protein</fullName>
    </submittedName>
</protein>
<dbReference type="AlphaFoldDB" id="A0A1M5UGD7"/>
<dbReference type="Proteomes" id="UP000184212">
    <property type="component" value="Unassembled WGS sequence"/>
</dbReference>
<keyword evidence="3" id="KW-1185">Reference proteome</keyword>
<dbReference type="RefSeq" id="WP_073138831.1">
    <property type="nucleotide sequence ID" value="NZ_FQWQ01000003.1"/>
</dbReference>
<evidence type="ECO:0000313" key="2">
    <source>
        <dbReference type="EMBL" id="SHH62112.1"/>
    </source>
</evidence>
<organism evidence="2 3">
    <name type="scientific">Chryseolinea serpens</name>
    <dbReference type="NCBI Taxonomy" id="947013"/>
    <lineage>
        <taxon>Bacteria</taxon>
        <taxon>Pseudomonadati</taxon>
        <taxon>Bacteroidota</taxon>
        <taxon>Cytophagia</taxon>
        <taxon>Cytophagales</taxon>
        <taxon>Fulvivirgaceae</taxon>
        <taxon>Chryseolinea</taxon>
    </lineage>
</organism>
<keyword evidence="1" id="KW-0175">Coiled coil</keyword>
<dbReference type="EMBL" id="FQWQ01000003">
    <property type="protein sequence ID" value="SHH62112.1"/>
    <property type="molecule type" value="Genomic_DNA"/>
</dbReference>
<reference evidence="2 3" key="1">
    <citation type="submission" date="2016-11" db="EMBL/GenBank/DDBJ databases">
        <authorList>
            <person name="Jaros S."/>
            <person name="Januszkiewicz K."/>
            <person name="Wedrychowicz H."/>
        </authorList>
    </citation>
    <scope>NUCLEOTIDE SEQUENCE [LARGE SCALE GENOMIC DNA]</scope>
    <source>
        <strain evidence="2 3">DSM 24574</strain>
    </source>
</reference>